<feature type="region of interest" description="Disordered" evidence="1">
    <location>
        <begin position="66"/>
        <end position="86"/>
    </location>
</feature>
<name>A0A6A6FW55_9PEZI</name>
<feature type="compositionally biased region" description="Basic and acidic residues" evidence="1">
    <location>
        <begin position="66"/>
        <end position="80"/>
    </location>
</feature>
<organism evidence="2 3">
    <name type="scientific">Cercospora zeae-maydis SCOH1-5</name>
    <dbReference type="NCBI Taxonomy" id="717836"/>
    <lineage>
        <taxon>Eukaryota</taxon>
        <taxon>Fungi</taxon>
        <taxon>Dikarya</taxon>
        <taxon>Ascomycota</taxon>
        <taxon>Pezizomycotina</taxon>
        <taxon>Dothideomycetes</taxon>
        <taxon>Dothideomycetidae</taxon>
        <taxon>Mycosphaerellales</taxon>
        <taxon>Mycosphaerellaceae</taxon>
        <taxon>Cercospora</taxon>
    </lineage>
</organism>
<dbReference type="EMBL" id="ML992662">
    <property type="protein sequence ID" value="KAF2217706.1"/>
    <property type="molecule type" value="Genomic_DNA"/>
</dbReference>
<reference evidence="2" key="1">
    <citation type="journal article" date="2020" name="Stud. Mycol.">
        <title>101 Dothideomycetes genomes: a test case for predicting lifestyles and emergence of pathogens.</title>
        <authorList>
            <person name="Haridas S."/>
            <person name="Albert R."/>
            <person name="Binder M."/>
            <person name="Bloem J."/>
            <person name="Labutti K."/>
            <person name="Salamov A."/>
            <person name="Andreopoulos B."/>
            <person name="Baker S."/>
            <person name="Barry K."/>
            <person name="Bills G."/>
            <person name="Bluhm B."/>
            <person name="Cannon C."/>
            <person name="Castanera R."/>
            <person name="Culley D."/>
            <person name="Daum C."/>
            <person name="Ezra D."/>
            <person name="Gonzalez J."/>
            <person name="Henrissat B."/>
            <person name="Kuo A."/>
            <person name="Liang C."/>
            <person name="Lipzen A."/>
            <person name="Lutzoni F."/>
            <person name="Magnuson J."/>
            <person name="Mondo S."/>
            <person name="Nolan M."/>
            <person name="Ohm R."/>
            <person name="Pangilinan J."/>
            <person name="Park H.-J."/>
            <person name="Ramirez L."/>
            <person name="Alfaro M."/>
            <person name="Sun H."/>
            <person name="Tritt A."/>
            <person name="Yoshinaga Y."/>
            <person name="Zwiers L.-H."/>
            <person name="Turgeon B."/>
            <person name="Goodwin S."/>
            <person name="Spatafora J."/>
            <person name="Crous P."/>
            <person name="Grigoriev I."/>
        </authorList>
    </citation>
    <scope>NUCLEOTIDE SEQUENCE</scope>
    <source>
        <strain evidence="2">SCOH1-5</strain>
    </source>
</reference>
<accession>A0A6A6FW55</accession>
<sequence>MARMRPEFFPPRGTKSYHKPHFYKSWAKSAKPGANQLQEVATSAQKTCSVRLAWAAEVSCAMRQDSRCQSHGQIETDGHTRQRAKV</sequence>
<protein>
    <submittedName>
        <fullName evidence="2">Uncharacterized protein</fullName>
    </submittedName>
</protein>
<proteinExistence type="predicted"/>
<dbReference type="Proteomes" id="UP000799539">
    <property type="component" value="Unassembled WGS sequence"/>
</dbReference>
<evidence type="ECO:0000256" key="1">
    <source>
        <dbReference type="SAM" id="MobiDB-lite"/>
    </source>
</evidence>
<evidence type="ECO:0000313" key="3">
    <source>
        <dbReference type="Proteomes" id="UP000799539"/>
    </source>
</evidence>
<keyword evidence="3" id="KW-1185">Reference proteome</keyword>
<dbReference type="AlphaFoldDB" id="A0A6A6FW55"/>
<evidence type="ECO:0000313" key="2">
    <source>
        <dbReference type="EMBL" id="KAF2217706.1"/>
    </source>
</evidence>
<gene>
    <name evidence="2" type="ORF">CERZMDRAFT_89593</name>
</gene>